<gene>
    <name evidence="3" type="ORF">DVW87_05705</name>
</gene>
<sequence length="402" mass="42736">MLRVLTLATLFPDATRPNFGIFVERQTRGLAAHPGVEVQVVAPIGLPAWPFCTLKRFRAFSEVPDHEEWRGLSVHRPRFLTVPGAGGRFHVGALVHRLRPLLAEIRSRFPFDVIDAEFFFPDGPAAVALGAELGVPVSVKARGADIHKWGHEPGVGVQVRGAGRRADGLLAVSGAMREDMAAIGLPRERIRVHQTGVDQDIFVPQDRAAAKRAWDVSGPLVVSVGALIARKGHQVVIEAVARLPGVSLLIAGQGEERAALEALIDRLGVGDRVRLLGPVRHGDLPALFAAADVMALASASEGLANAWVEALACGTPIVITEAGGAREVLTDPAYGRIAERSADGFARAIAELLSNPSPQEAVRRGAARFTWAANTAALVEHLSALVEARRSRCDAGNAQLCG</sequence>
<dbReference type="Gene3D" id="3.40.50.2000">
    <property type="entry name" value="Glycogen Phosphorylase B"/>
    <property type="match status" value="2"/>
</dbReference>
<evidence type="ECO:0000313" key="3">
    <source>
        <dbReference type="EMBL" id="RDE07140.1"/>
    </source>
</evidence>
<feature type="domain" description="Glycosyltransferase subfamily 4-like N-terminal" evidence="2">
    <location>
        <begin position="22"/>
        <end position="193"/>
    </location>
</feature>
<dbReference type="OrthoDB" id="258796at2"/>
<dbReference type="GO" id="GO:0016757">
    <property type="term" value="F:glycosyltransferase activity"/>
    <property type="evidence" value="ECO:0007669"/>
    <property type="project" value="InterPro"/>
</dbReference>
<dbReference type="SUPFAM" id="SSF53756">
    <property type="entry name" value="UDP-Glycosyltransferase/glycogen phosphorylase"/>
    <property type="match status" value="1"/>
</dbReference>
<dbReference type="PANTHER" id="PTHR45947">
    <property type="entry name" value="SULFOQUINOVOSYL TRANSFERASE SQD2"/>
    <property type="match status" value="1"/>
</dbReference>
<dbReference type="Proteomes" id="UP000253918">
    <property type="component" value="Unassembled WGS sequence"/>
</dbReference>
<keyword evidence="4" id="KW-1185">Reference proteome</keyword>
<dbReference type="AlphaFoldDB" id="A0A369W1B3"/>
<reference evidence="3 4" key="1">
    <citation type="submission" date="2018-07" db="EMBL/GenBank/DDBJ databases">
        <title>a novel species of Sphingomonas isolated from the rhizosphere soil of Araceae plant.</title>
        <authorList>
            <person name="Zhiyong W."/>
            <person name="Qinglan Z."/>
            <person name="Zhiwei F."/>
            <person name="Ding X."/>
            <person name="Gejiao W."/>
            <person name="Shixue Z."/>
        </authorList>
    </citation>
    <scope>NUCLEOTIDE SEQUENCE [LARGE SCALE GENOMIC DNA]</scope>
    <source>
        <strain evidence="3 4">WZY 27</strain>
    </source>
</reference>
<comment type="caution">
    <text evidence="3">The sequence shown here is derived from an EMBL/GenBank/DDBJ whole genome shotgun (WGS) entry which is preliminary data.</text>
</comment>
<keyword evidence="3" id="KW-0808">Transferase</keyword>
<dbReference type="InterPro" id="IPR050194">
    <property type="entry name" value="Glycosyltransferase_grp1"/>
</dbReference>
<dbReference type="RefSeq" id="WP_114686720.1">
    <property type="nucleotide sequence ID" value="NZ_QQNB01000001.1"/>
</dbReference>
<proteinExistence type="predicted"/>
<dbReference type="InterPro" id="IPR001296">
    <property type="entry name" value="Glyco_trans_1"/>
</dbReference>
<feature type="domain" description="Glycosyl transferase family 1" evidence="1">
    <location>
        <begin position="208"/>
        <end position="366"/>
    </location>
</feature>
<dbReference type="Pfam" id="PF00534">
    <property type="entry name" value="Glycos_transf_1"/>
    <property type="match status" value="1"/>
</dbReference>
<dbReference type="PANTHER" id="PTHR45947:SF3">
    <property type="entry name" value="SULFOQUINOVOSYL TRANSFERASE SQD2"/>
    <property type="match status" value="1"/>
</dbReference>
<evidence type="ECO:0000313" key="4">
    <source>
        <dbReference type="Proteomes" id="UP000253918"/>
    </source>
</evidence>
<evidence type="ECO:0000259" key="2">
    <source>
        <dbReference type="Pfam" id="PF13579"/>
    </source>
</evidence>
<protein>
    <submittedName>
        <fullName evidence="3">Glycosyltransferase family 4 protein</fullName>
    </submittedName>
</protein>
<dbReference type="Pfam" id="PF13579">
    <property type="entry name" value="Glyco_trans_4_4"/>
    <property type="match status" value="1"/>
</dbReference>
<dbReference type="InterPro" id="IPR028098">
    <property type="entry name" value="Glyco_trans_4-like_N"/>
</dbReference>
<evidence type="ECO:0000259" key="1">
    <source>
        <dbReference type="Pfam" id="PF00534"/>
    </source>
</evidence>
<name>A0A369W1B3_9SPHN</name>
<organism evidence="3 4">
    <name type="scientific">Sphingomonas aracearum</name>
    <dbReference type="NCBI Taxonomy" id="2283317"/>
    <lineage>
        <taxon>Bacteria</taxon>
        <taxon>Pseudomonadati</taxon>
        <taxon>Pseudomonadota</taxon>
        <taxon>Alphaproteobacteria</taxon>
        <taxon>Sphingomonadales</taxon>
        <taxon>Sphingomonadaceae</taxon>
        <taxon>Sphingomonas</taxon>
    </lineage>
</organism>
<dbReference type="EMBL" id="QQNB01000001">
    <property type="protein sequence ID" value="RDE07140.1"/>
    <property type="molecule type" value="Genomic_DNA"/>
</dbReference>
<accession>A0A369W1B3</accession>